<reference evidence="2" key="1">
    <citation type="journal article" date="2014" name="PLoS ONE">
        <title>Transcriptome-Based Identification of ABC Transporters in the Western Tarnished Plant Bug Lygus hesperus.</title>
        <authorList>
            <person name="Hull J.J."/>
            <person name="Chaney K."/>
            <person name="Geib S.M."/>
            <person name="Fabrick J.A."/>
            <person name="Brent C.S."/>
            <person name="Walsh D."/>
            <person name="Lavine L.C."/>
        </authorList>
    </citation>
    <scope>NUCLEOTIDE SEQUENCE</scope>
</reference>
<sequence length="200" mass="23247">WHKCEMVPKIKGKKKKQDSPDGSEDEQEKIDDRAVSLKPPKPLLVNSDSNMALRWKQWLKHFDWFAVATNLYKKSAEKQVAIFMTSIGEDAIMIYDSFGLEEGDDEISDLQAIKQKFTDYFVKKSNIIHERFLFNKLTQENGEKFNDFLTKVQNQANKCDYAKIRDVLVRDRLVCGIASDDTRQKLFEAEELTLDKVISM</sequence>
<evidence type="ECO:0000313" key="2">
    <source>
        <dbReference type="EMBL" id="JAG09283.1"/>
    </source>
</evidence>
<keyword evidence="2" id="KW-0645">Protease</keyword>
<gene>
    <name evidence="2" type="primary">cpdS</name>
    <name evidence="2" type="ORF">CM83_281</name>
</gene>
<evidence type="ECO:0000256" key="1">
    <source>
        <dbReference type="SAM" id="MobiDB-lite"/>
    </source>
</evidence>
<keyword evidence="2" id="KW-0378">Hydrolase</keyword>
<dbReference type="GO" id="GO:0004180">
    <property type="term" value="F:carboxypeptidase activity"/>
    <property type="evidence" value="ECO:0007669"/>
    <property type="project" value="UniProtKB-KW"/>
</dbReference>
<feature type="region of interest" description="Disordered" evidence="1">
    <location>
        <begin position="1"/>
        <end position="33"/>
    </location>
</feature>
<proteinExistence type="predicted"/>
<accession>A0A0A9WS21</accession>
<feature type="non-terminal residue" evidence="2">
    <location>
        <position position="200"/>
    </location>
</feature>
<feature type="non-terminal residue" evidence="2">
    <location>
        <position position="1"/>
    </location>
</feature>
<protein>
    <submittedName>
        <fullName evidence="2">Carboxypeptidase cpdS</fullName>
    </submittedName>
</protein>
<organism evidence="2">
    <name type="scientific">Lygus hesperus</name>
    <name type="common">Western plant bug</name>
    <dbReference type="NCBI Taxonomy" id="30085"/>
    <lineage>
        <taxon>Eukaryota</taxon>
        <taxon>Metazoa</taxon>
        <taxon>Ecdysozoa</taxon>
        <taxon>Arthropoda</taxon>
        <taxon>Hexapoda</taxon>
        <taxon>Insecta</taxon>
        <taxon>Pterygota</taxon>
        <taxon>Neoptera</taxon>
        <taxon>Paraneoptera</taxon>
        <taxon>Hemiptera</taxon>
        <taxon>Heteroptera</taxon>
        <taxon>Panheteroptera</taxon>
        <taxon>Cimicomorpha</taxon>
        <taxon>Miridae</taxon>
        <taxon>Mirini</taxon>
        <taxon>Lygus</taxon>
    </lineage>
</organism>
<name>A0A0A9WS21_LYGHE</name>
<dbReference type="EMBL" id="GBHO01034321">
    <property type="protein sequence ID" value="JAG09283.1"/>
    <property type="molecule type" value="Transcribed_RNA"/>
</dbReference>
<dbReference type="PANTHER" id="PTHR33198">
    <property type="entry name" value="ANK_REP_REGION DOMAIN-CONTAINING PROTEIN-RELATED"/>
    <property type="match status" value="1"/>
</dbReference>
<dbReference type="AlphaFoldDB" id="A0A0A9WS21"/>
<reference evidence="2" key="2">
    <citation type="submission" date="2014-07" db="EMBL/GenBank/DDBJ databases">
        <authorList>
            <person name="Hull J."/>
        </authorList>
    </citation>
    <scope>NUCLEOTIDE SEQUENCE</scope>
</reference>
<keyword evidence="2" id="KW-0121">Carboxypeptidase</keyword>